<gene>
    <name evidence="2" type="ORF">S06H3_34869</name>
</gene>
<organism evidence="2">
    <name type="scientific">marine sediment metagenome</name>
    <dbReference type="NCBI Taxonomy" id="412755"/>
    <lineage>
        <taxon>unclassified sequences</taxon>
        <taxon>metagenomes</taxon>
        <taxon>ecological metagenomes</taxon>
    </lineage>
</organism>
<dbReference type="Gene3D" id="3.40.50.2000">
    <property type="entry name" value="Glycogen Phosphorylase B"/>
    <property type="match status" value="1"/>
</dbReference>
<dbReference type="Pfam" id="PF13439">
    <property type="entry name" value="Glyco_transf_4"/>
    <property type="match status" value="1"/>
</dbReference>
<proteinExistence type="predicted"/>
<reference evidence="2" key="1">
    <citation type="journal article" date="2014" name="Front. Microbiol.">
        <title>High frequency of phylogenetically diverse reductive dehalogenase-homologous genes in deep subseafloor sedimentary metagenomes.</title>
        <authorList>
            <person name="Kawai M."/>
            <person name="Futagami T."/>
            <person name="Toyoda A."/>
            <person name="Takaki Y."/>
            <person name="Nishi S."/>
            <person name="Hori S."/>
            <person name="Arai W."/>
            <person name="Tsubouchi T."/>
            <person name="Morono Y."/>
            <person name="Uchiyama I."/>
            <person name="Ito T."/>
            <person name="Fujiyama A."/>
            <person name="Inagaki F."/>
            <person name="Takami H."/>
        </authorList>
    </citation>
    <scope>NUCLEOTIDE SEQUENCE</scope>
    <source>
        <strain evidence="2">Expedition CK06-06</strain>
    </source>
</reference>
<evidence type="ECO:0000259" key="1">
    <source>
        <dbReference type="Pfam" id="PF13439"/>
    </source>
</evidence>
<dbReference type="EMBL" id="BARV01020978">
    <property type="protein sequence ID" value="GAI19145.1"/>
    <property type="molecule type" value="Genomic_DNA"/>
</dbReference>
<comment type="caution">
    <text evidence="2">The sequence shown here is derived from an EMBL/GenBank/DDBJ whole genome shotgun (WGS) entry which is preliminary data.</text>
</comment>
<evidence type="ECO:0000313" key="2">
    <source>
        <dbReference type="EMBL" id="GAI19145.1"/>
    </source>
</evidence>
<dbReference type="InterPro" id="IPR028098">
    <property type="entry name" value="Glyco_trans_4-like_N"/>
</dbReference>
<sequence length="186" mass="21294">MRKLKIATMVSARFFTPPPKGTIFAPMLIAKEISEGLTKKGHEITFFAPEGSNLKAVKVISGGLKPLYHSVNKKPEIFKYPSIKRKDKIEIADLWNQYLVSLLYRNNLKKKFDIIHIHLKAEFALPISCLSKTPTVFTFHDPVYPWRAKILKLFQAKNQHFISISNAQRKSAPELNWAATIYNGLR</sequence>
<dbReference type="SUPFAM" id="SSF53756">
    <property type="entry name" value="UDP-Glycosyltransferase/glycogen phosphorylase"/>
    <property type="match status" value="1"/>
</dbReference>
<dbReference type="AlphaFoldDB" id="X1MWT8"/>
<feature type="domain" description="Glycosyltransferase subfamily 4-like N-terminal" evidence="1">
    <location>
        <begin position="31"/>
        <end position="184"/>
    </location>
</feature>
<protein>
    <recommendedName>
        <fullName evidence="1">Glycosyltransferase subfamily 4-like N-terminal domain-containing protein</fullName>
    </recommendedName>
</protein>
<feature type="non-terminal residue" evidence="2">
    <location>
        <position position="186"/>
    </location>
</feature>
<name>X1MWT8_9ZZZZ</name>
<accession>X1MWT8</accession>